<feature type="region of interest" description="Disordered" evidence="2">
    <location>
        <begin position="1"/>
        <end position="28"/>
    </location>
</feature>
<dbReference type="Gene3D" id="1.10.196.10">
    <property type="match status" value="2"/>
</dbReference>
<dbReference type="Pfam" id="PF00615">
    <property type="entry name" value="RGS"/>
    <property type="match status" value="1"/>
</dbReference>
<dbReference type="Gene3D" id="1.10.167.10">
    <property type="entry name" value="Regulator of G-protein Signalling 4, domain 2"/>
    <property type="match status" value="1"/>
</dbReference>
<dbReference type="PROSITE" id="PS50132">
    <property type="entry name" value="RGS"/>
    <property type="match status" value="1"/>
</dbReference>
<protein>
    <submittedName>
        <fullName evidence="4">Regulator of G- signaling 4</fullName>
    </submittedName>
</protein>
<dbReference type="PANTHER" id="PTHR10845">
    <property type="entry name" value="REGULATOR OF G PROTEIN SIGNALING"/>
    <property type="match status" value="1"/>
</dbReference>
<dbReference type="InterPro" id="IPR024066">
    <property type="entry name" value="RGS_subdom1/3"/>
</dbReference>
<sequence length="244" mass="27880">MGSSSSRPETSWTDRPSETDTKQKYNSTRVWEPELTSKMCKGLAGVTSFPATCLKSAKDMKHRLGFLLQKTDGCETNPYPKKDKPGCQRLSQDDIKKWTESLENLINNECGVQAFRSFLQSEYSEENLDFWLACENYKKLKNPAKLPINAQKIYEDFISVEATREVNLDSATREDTTKNLLQPTNSTFDQAQHKIFILMEKDSYRRFLKSQFYLELTNITSNSGSIKKTKALGTDSHPFIPQCA</sequence>
<evidence type="ECO:0000259" key="3">
    <source>
        <dbReference type="PROSITE" id="PS50132"/>
    </source>
</evidence>
<evidence type="ECO:0000256" key="2">
    <source>
        <dbReference type="SAM" id="MobiDB-lite"/>
    </source>
</evidence>
<evidence type="ECO:0000313" key="5">
    <source>
        <dbReference type="Proteomes" id="UP001295444"/>
    </source>
</evidence>
<reference evidence="4" key="1">
    <citation type="submission" date="2022-03" db="EMBL/GenBank/DDBJ databases">
        <authorList>
            <person name="Alioto T."/>
            <person name="Alioto T."/>
            <person name="Gomez Garrido J."/>
        </authorList>
    </citation>
    <scope>NUCLEOTIDE SEQUENCE</scope>
</reference>
<organism evidence="4 5">
    <name type="scientific">Pelobates cultripes</name>
    <name type="common">Western spadefoot toad</name>
    <dbReference type="NCBI Taxonomy" id="61616"/>
    <lineage>
        <taxon>Eukaryota</taxon>
        <taxon>Metazoa</taxon>
        <taxon>Chordata</taxon>
        <taxon>Craniata</taxon>
        <taxon>Vertebrata</taxon>
        <taxon>Euteleostomi</taxon>
        <taxon>Amphibia</taxon>
        <taxon>Batrachia</taxon>
        <taxon>Anura</taxon>
        <taxon>Pelobatoidea</taxon>
        <taxon>Pelobatidae</taxon>
        <taxon>Pelobates</taxon>
    </lineage>
</organism>
<dbReference type="PANTHER" id="PTHR10845:SF184">
    <property type="entry name" value="REGULATOR OF G-PROTEIN SIGNALING 4"/>
    <property type="match status" value="1"/>
</dbReference>
<proteinExistence type="predicted"/>
<dbReference type="EMBL" id="OW240919">
    <property type="protein sequence ID" value="CAH2311788.1"/>
    <property type="molecule type" value="Genomic_DNA"/>
</dbReference>
<gene>
    <name evidence="4" type="ORF">PECUL_23A018275</name>
</gene>
<dbReference type="Proteomes" id="UP001295444">
    <property type="component" value="Chromosome 08"/>
</dbReference>
<accession>A0AAD1STW5</accession>
<feature type="compositionally biased region" description="Polar residues" evidence="2">
    <location>
        <begin position="1"/>
        <end position="14"/>
    </location>
</feature>
<dbReference type="InterPro" id="IPR016137">
    <property type="entry name" value="RGS"/>
</dbReference>
<evidence type="ECO:0000256" key="1">
    <source>
        <dbReference type="ARBA" id="ARBA00053238"/>
    </source>
</evidence>
<name>A0AAD1STW5_PELCU</name>
<dbReference type="InterPro" id="IPR036305">
    <property type="entry name" value="RGS_sf"/>
</dbReference>
<dbReference type="SUPFAM" id="SSF48097">
    <property type="entry name" value="Regulator of G-protein signaling, RGS"/>
    <property type="match status" value="1"/>
</dbReference>
<feature type="domain" description="RGS" evidence="3">
    <location>
        <begin position="101"/>
        <end position="217"/>
    </location>
</feature>
<keyword evidence="5" id="KW-1185">Reference proteome</keyword>
<dbReference type="SMART" id="SM00315">
    <property type="entry name" value="RGS"/>
    <property type="match status" value="1"/>
</dbReference>
<dbReference type="InterPro" id="IPR044926">
    <property type="entry name" value="RGS_subdomain_2"/>
</dbReference>
<evidence type="ECO:0000313" key="4">
    <source>
        <dbReference type="EMBL" id="CAH2311788.1"/>
    </source>
</evidence>
<comment type="function">
    <text evidence="1">Regulates G protein-coupled receptor signaling cascades, including signaling downstream of the N-formylpeptide chemoattractant receptors and leukotriene receptors. Inhibits B cell chemotaxis. Inhibits signal transduction by increasing the GTPase activity of G protein alpha subunits, thereby driving them into their inactive GDP-bound form.</text>
</comment>
<dbReference type="PRINTS" id="PR01301">
    <property type="entry name" value="RGSPROTEIN"/>
</dbReference>
<dbReference type="AlphaFoldDB" id="A0AAD1STW5"/>
<dbReference type="FunFam" id="1.10.167.10:FF:000001">
    <property type="entry name" value="Putative regulator of g-protein signaling 12"/>
    <property type="match status" value="1"/>
</dbReference>